<protein>
    <submittedName>
        <fullName evidence="7">PAS domain S-box-containing protein</fullName>
    </submittedName>
</protein>
<dbReference type="InterPro" id="IPR002078">
    <property type="entry name" value="Sigma_54_int"/>
</dbReference>
<dbReference type="AlphaFoldDB" id="A0A4R8LM22"/>
<evidence type="ECO:0000256" key="1">
    <source>
        <dbReference type="ARBA" id="ARBA00022741"/>
    </source>
</evidence>
<keyword evidence="8" id="KW-1185">Reference proteome</keyword>
<dbReference type="EMBL" id="SORF01000008">
    <property type="protein sequence ID" value="TDY45216.1"/>
    <property type="molecule type" value="Genomic_DNA"/>
</dbReference>
<dbReference type="PROSITE" id="PS50045">
    <property type="entry name" value="SIGMA54_INTERACT_4"/>
    <property type="match status" value="1"/>
</dbReference>
<dbReference type="CDD" id="cd00009">
    <property type="entry name" value="AAA"/>
    <property type="match status" value="1"/>
</dbReference>
<dbReference type="Pfam" id="PF00158">
    <property type="entry name" value="Sigma54_activat"/>
    <property type="match status" value="1"/>
</dbReference>
<keyword evidence="3" id="KW-0805">Transcription regulation</keyword>
<dbReference type="SUPFAM" id="SSF46689">
    <property type="entry name" value="Homeodomain-like"/>
    <property type="match status" value="1"/>
</dbReference>
<organism evidence="7 8">
    <name type="scientific">Alicyclobacillus sacchari</name>
    <dbReference type="NCBI Taxonomy" id="392010"/>
    <lineage>
        <taxon>Bacteria</taxon>
        <taxon>Bacillati</taxon>
        <taxon>Bacillota</taxon>
        <taxon>Bacilli</taxon>
        <taxon>Bacillales</taxon>
        <taxon>Alicyclobacillaceae</taxon>
        <taxon>Alicyclobacillus</taxon>
    </lineage>
</organism>
<dbReference type="InterPro" id="IPR000014">
    <property type="entry name" value="PAS"/>
</dbReference>
<dbReference type="Proteomes" id="UP000294581">
    <property type="component" value="Unassembled WGS sequence"/>
</dbReference>
<dbReference type="InterPro" id="IPR009057">
    <property type="entry name" value="Homeodomain-like_sf"/>
</dbReference>
<dbReference type="InterPro" id="IPR035965">
    <property type="entry name" value="PAS-like_dom_sf"/>
</dbReference>
<dbReference type="PRINTS" id="PR01590">
    <property type="entry name" value="HTHFIS"/>
</dbReference>
<dbReference type="GO" id="GO:0006355">
    <property type="term" value="P:regulation of DNA-templated transcription"/>
    <property type="evidence" value="ECO:0007669"/>
    <property type="project" value="InterPro"/>
</dbReference>
<reference evidence="7 8" key="1">
    <citation type="submission" date="2019-03" db="EMBL/GenBank/DDBJ databases">
        <title>Genomic Encyclopedia of Type Strains, Phase IV (KMG-IV): sequencing the most valuable type-strain genomes for metagenomic binning, comparative biology and taxonomic classification.</title>
        <authorList>
            <person name="Goeker M."/>
        </authorList>
    </citation>
    <scope>NUCLEOTIDE SEQUENCE [LARGE SCALE GENOMIC DNA]</scope>
    <source>
        <strain evidence="7 8">DSM 17974</strain>
    </source>
</reference>
<evidence type="ECO:0000256" key="3">
    <source>
        <dbReference type="ARBA" id="ARBA00023015"/>
    </source>
</evidence>
<keyword evidence="1" id="KW-0547">Nucleotide-binding</keyword>
<keyword evidence="2" id="KW-0067">ATP-binding</keyword>
<dbReference type="SUPFAM" id="SSF52540">
    <property type="entry name" value="P-loop containing nucleoside triphosphate hydrolases"/>
    <property type="match status" value="1"/>
</dbReference>
<dbReference type="InterPro" id="IPR013656">
    <property type="entry name" value="PAS_4"/>
</dbReference>
<dbReference type="SUPFAM" id="SSF55785">
    <property type="entry name" value="PYP-like sensor domain (PAS domain)"/>
    <property type="match status" value="1"/>
</dbReference>
<dbReference type="Gene3D" id="1.10.10.60">
    <property type="entry name" value="Homeodomain-like"/>
    <property type="match status" value="1"/>
</dbReference>
<dbReference type="Pfam" id="PF25601">
    <property type="entry name" value="AAA_lid_14"/>
    <property type="match status" value="1"/>
</dbReference>
<feature type="domain" description="Sigma-54 factor interaction" evidence="5">
    <location>
        <begin position="144"/>
        <end position="360"/>
    </location>
</feature>
<dbReference type="Gene3D" id="1.10.8.60">
    <property type="match status" value="1"/>
</dbReference>
<evidence type="ECO:0000259" key="5">
    <source>
        <dbReference type="PROSITE" id="PS50045"/>
    </source>
</evidence>
<dbReference type="PANTHER" id="PTHR32071">
    <property type="entry name" value="TRANSCRIPTIONAL REGULATORY PROTEIN"/>
    <property type="match status" value="1"/>
</dbReference>
<dbReference type="PROSITE" id="PS50112">
    <property type="entry name" value="PAS"/>
    <property type="match status" value="1"/>
</dbReference>
<gene>
    <name evidence="7" type="ORF">C7445_10826</name>
</gene>
<evidence type="ECO:0000313" key="8">
    <source>
        <dbReference type="Proteomes" id="UP000294581"/>
    </source>
</evidence>
<keyword evidence="4" id="KW-0804">Transcription</keyword>
<proteinExistence type="predicted"/>
<dbReference type="Pfam" id="PF02954">
    <property type="entry name" value="HTH_8"/>
    <property type="match status" value="1"/>
</dbReference>
<dbReference type="CDD" id="cd00130">
    <property type="entry name" value="PAS"/>
    <property type="match status" value="1"/>
</dbReference>
<evidence type="ECO:0000256" key="2">
    <source>
        <dbReference type="ARBA" id="ARBA00022840"/>
    </source>
</evidence>
<dbReference type="InterPro" id="IPR027417">
    <property type="entry name" value="P-loop_NTPase"/>
</dbReference>
<dbReference type="SMART" id="SM00091">
    <property type="entry name" value="PAS"/>
    <property type="match status" value="1"/>
</dbReference>
<comment type="caution">
    <text evidence="7">The sequence shown here is derived from an EMBL/GenBank/DDBJ whole genome shotgun (WGS) entry which is preliminary data.</text>
</comment>
<accession>A0A4R8LM22</accession>
<dbReference type="Gene3D" id="3.40.50.300">
    <property type="entry name" value="P-loop containing nucleotide triphosphate hydrolases"/>
    <property type="match status" value="1"/>
</dbReference>
<feature type="domain" description="PAS" evidence="6">
    <location>
        <begin position="18"/>
        <end position="66"/>
    </location>
</feature>
<evidence type="ECO:0000313" key="7">
    <source>
        <dbReference type="EMBL" id="TDY45216.1"/>
    </source>
</evidence>
<sequence>MGNFMQCVPGPYDLTEPVLNLIHDAITAINTEGMVTVWNAAAQALYGIAEEEILGHSIGEFFPAESIMLFNVMRTGESLHQVYHQPRSDVHVFISAEPLYDTDGELIGAVAVEQDITHLVRMSGEQMRTAVQKIDANDGPYIGPSTQTILQLLTHTPLLGHHAPILLMGEPGTGKRTIAHTVLWQLRQDGPFVPIACNAIPPALADVELFGFQGGLLAGESEGRIGRLEQAAGGTLYLANVHALPPPAQRALAKALRVGSFSRVGSADRKPINCHVIASAVPGTKLDPALECVLHRIDVLPLRDRKEEISGFCQFFLSRLAREMGRPVPTLSDEVLALLRAYDWPGNVAELEQTMRHAVTVCQGSTLMKEDLPTALAQGSLAQFTGDATPLAVVSRAAERTRIEEALKQSKGNKTIAARLLGISRGALYYKMKQYHLDTE</sequence>
<dbReference type="GO" id="GO:0043565">
    <property type="term" value="F:sequence-specific DNA binding"/>
    <property type="evidence" value="ECO:0007669"/>
    <property type="project" value="InterPro"/>
</dbReference>
<evidence type="ECO:0000256" key="4">
    <source>
        <dbReference type="ARBA" id="ARBA00023163"/>
    </source>
</evidence>
<dbReference type="Gene3D" id="3.30.450.20">
    <property type="entry name" value="PAS domain"/>
    <property type="match status" value="1"/>
</dbReference>
<dbReference type="GO" id="GO:0005524">
    <property type="term" value="F:ATP binding"/>
    <property type="evidence" value="ECO:0007669"/>
    <property type="project" value="UniProtKB-KW"/>
</dbReference>
<dbReference type="InterPro" id="IPR002197">
    <property type="entry name" value="HTH_Fis"/>
</dbReference>
<dbReference type="InterPro" id="IPR058031">
    <property type="entry name" value="AAA_lid_NorR"/>
</dbReference>
<dbReference type="Pfam" id="PF08448">
    <property type="entry name" value="PAS_4"/>
    <property type="match status" value="1"/>
</dbReference>
<dbReference type="RefSeq" id="WP_166669069.1">
    <property type="nucleotide sequence ID" value="NZ_SORF01000008.1"/>
</dbReference>
<name>A0A4R8LM22_9BACL</name>
<dbReference type="NCBIfam" id="TIGR00229">
    <property type="entry name" value="sensory_box"/>
    <property type="match status" value="1"/>
</dbReference>
<evidence type="ECO:0000259" key="6">
    <source>
        <dbReference type="PROSITE" id="PS50112"/>
    </source>
</evidence>